<keyword evidence="6 15" id="KW-0812">Transmembrane</keyword>
<keyword evidence="11 15" id="KW-0472">Membrane</keyword>
<dbReference type="Pfam" id="PF08030">
    <property type="entry name" value="NAD_binding_6"/>
    <property type="match status" value="1"/>
</dbReference>
<dbReference type="InterPro" id="IPR017927">
    <property type="entry name" value="FAD-bd_FR_type"/>
</dbReference>
<dbReference type="EMBL" id="JASNQZ010000014">
    <property type="protein sequence ID" value="KAL0948175.1"/>
    <property type="molecule type" value="Genomic_DNA"/>
</dbReference>
<evidence type="ECO:0000256" key="1">
    <source>
        <dbReference type="ARBA" id="ARBA00004651"/>
    </source>
</evidence>
<evidence type="ECO:0000256" key="6">
    <source>
        <dbReference type="ARBA" id="ARBA00022692"/>
    </source>
</evidence>
<comment type="caution">
    <text evidence="17">The sequence shown here is derived from an EMBL/GenBank/DDBJ whole genome shotgun (WGS) entry which is preliminary data.</text>
</comment>
<keyword evidence="18" id="KW-1185">Reference proteome</keyword>
<dbReference type="SUPFAM" id="SSF63380">
    <property type="entry name" value="Riboflavin synthase domain-like"/>
    <property type="match status" value="1"/>
</dbReference>
<feature type="region of interest" description="Disordered" evidence="14">
    <location>
        <begin position="450"/>
        <end position="470"/>
    </location>
</feature>
<evidence type="ECO:0000256" key="14">
    <source>
        <dbReference type="SAM" id="MobiDB-lite"/>
    </source>
</evidence>
<dbReference type="SUPFAM" id="SSF52343">
    <property type="entry name" value="Ferredoxin reductase-like, C-terminal NADP-linked domain"/>
    <property type="match status" value="1"/>
</dbReference>
<dbReference type="InterPro" id="IPR051410">
    <property type="entry name" value="Ferric/Cupric_Reductase"/>
</dbReference>
<feature type="compositionally biased region" description="Low complexity" evidence="14">
    <location>
        <begin position="37"/>
        <end position="48"/>
    </location>
</feature>
<evidence type="ECO:0000256" key="11">
    <source>
        <dbReference type="ARBA" id="ARBA00023136"/>
    </source>
</evidence>
<protein>
    <recommendedName>
        <fullName evidence="3">ferric-chelate reductase (NADPH)</fullName>
        <ecNumber evidence="3">1.16.1.9</ecNumber>
    </recommendedName>
</protein>
<evidence type="ECO:0000256" key="15">
    <source>
        <dbReference type="SAM" id="Phobius"/>
    </source>
</evidence>
<dbReference type="PROSITE" id="PS51384">
    <property type="entry name" value="FAD_FR"/>
    <property type="match status" value="1"/>
</dbReference>
<dbReference type="PANTHER" id="PTHR32361:SF9">
    <property type="entry name" value="FERRIC REDUCTASE TRANSMEMBRANE COMPONENT 3-RELATED"/>
    <property type="match status" value="1"/>
</dbReference>
<evidence type="ECO:0000256" key="7">
    <source>
        <dbReference type="ARBA" id="ARBA00022982"/>
    </source>
</evidence>
<keyword evidence="9" id="KW-0560">Oxidoreductase</keyword>
<sequence length="707" mass="77258">MSTPPSLPSHPGTEHPGATLMPTRGTTSAAPTGHTLSPSAPSSSSGHGSSNGHGGGRAVDPNRAFAIKRNLEYPWQLWYCLSIFLFIIAACQFAAFVHAKRKRRRKGSSAAPGLRVGGGGATSSLSAPRAGAATEFKTTRSVSPYPRRHAVSLRRLPVAFVNAYRVIAFRWTINFGGGYTLSFADVALSCAYIIALFTWSFINTTDLEGNKHANRYWSNRTGTLATSQFPLITALGTKNNLISLLTGVTYDKLNYLHRMTSRVVFVLIWVHGAGRIKKGIHGEEWSETWLWTGVLGGVAFAVLCLVSIRPVRAQAYELFFYMHFALVLMFLIGSYYHAAYRHFDPYVIACFIIWGLDRVIRFIRVVIFNHSYFGFKRGSGTLDASTELLSDNLVRVTMRRPPHFHWAAGQTAYLIMPSVSTLPFEAHPFTIASFDGSSFPEHQTGIDTGAVGDVGCQDQEKDQEKGTSEDVLGTSARYWKELVFLINVQEGCTRRLAKVAAKNGTIKVFVEGPYGPSPDLRRFDTVVLVAGGSGVAHTLPVFLDTIERVRHDKSVCSRLVFIWSIRDISHVNWVSDTLYKGLLLAPPGLDIIIRISVTGQIPDVLTWGDDDSMHSTPPETPSSQKTIEPLGLLSMQSIQISNGRPDLKALLRQEAESTDGRMVVSVCGSQSIAGAVREALSFPVSSPGSVLRGGASVTLHVESFGYA</sequence>
<feature type="transmembrane region" description="Helical" evidence="15">
    <location>
        <begin position="76"/>
        <end position="97"/>
    </location>
</feature>
<feature type="transmembrane region" description="Helical" evidence="15">
    <location>
        <begin position="179"/>
        <end position="202"/>
    </location>
</feature>
<gene>
    <name evidence="17" type="ORF">HGRIS_010786</name>
</gene>
<proteinExistence type="inferred from homology"/>
<feature type="region of interest" description="Disordered" evidence="14">
    <location>
        <begin position="107"/>
        <end position="130"/>
    </location>
</feature>
<dbReference type="Pfam" id="PF01794">
    <property type="entry name" value="Ferric_reduct"/>
    <property type="match status" value="1"/>
</dbReference>
<evidence type="ECO:0000256" key="10">
    <source>
        <dbReference type="ARBA" id="ARBA00023065"/>
    </source>
</evidence>
<dbReference type="InterPro" id="IPR013130">
    <property type="entry name" value="Fe3_Rdtase_TM_dom"/>
</dbReference>
<reference evidence="18" key="1">
    <citation type="submission" date="2024-06" db="EMBL/GenBank/DDBJ databases">
        <title>Multi-omics analyses provide insights into the biosynthesis of the anticancer antibiotic pleurotin in Hohenbuehelia grisea.</title>
        <authorList>
            <person name="Weaver J.A."/>
            <person name="Alberti F."/>
        </authorList>
    </citation>
    <scope>NUCLEOTIDE SEQUENCE [LARGE SCALE GENOMIC DNA]</scope>
    <source>
        <strain evidence="18">T-177</strain>
    </source>
</reference>
<keyword evidence="8 15" id="KW-1133">Transmembrane helix</keyword>
<keyword evidence="5" id="KW-1003">Cell membrane</keyword>
<evidence type="ECO:0000256" key="3">
    <source>
        <dbReference type="ARBA" id="ARBA00012668"/>
    </source>
</evidence>
<accession>A0ABR3IYL6</accession>
<feature type="transmembrane region" description="Helical" evidence="15">
    <location>
        <begin position="318"/>
        <end position="340"/>
    </location>
</feature>
<dbReference type="PANTHER" id="PTHR32361">
    <property type="entry name" value="FERRIC/CUPRIC REDUCTASE TRANSMEMBRANE COMPONENT"/>
    <property type="match status" value="1"/>
</dbReference>
<feature type="domain" description="FAD-binding FR-type" evidence="16">
    <location>
        <begin position="375"/>
        <end position="520"/>
    </location>
</feature>
<comment type="catalytic activity">
    <reaction evidence="13">
        <text>2 a Fe(II)-siderophore + NADP(+) + H(+) = 2 a Fe(III)-siderophore + NADPH</text>
        <dbReference type="Rhea" id="RHEA:28795"/>
        <dbReference type="Rhea" id="RHEA-COMP:11342"/>
        <dbReference type="Rhea" id="RHEA-COMP:11344"/>
        <dbReference type="ChEBI" id="CHEBI:15378"/>
        <dbReference type="ChEBI" id="CHEBI:29033"/>
        <dbReference type="ChEBI" id="CHEBI:29034"/>
        <dbReference type="ChEBI" id="CHEBI:57783"/>
        <dbReference type="ChEBI" id="CHEBI:58349"/>
        <dbReference type="EC" id="1.16.1.9"/>
    </reaction>
</comment>
<dbReference type="InterPro" id="IPR013121">
    <property type="entry name" value="Fe_red_NAD-bd_6"/>
</dbReference>
<comment type="subcellular location">
    <subcellularLocation>
        <location evidence="1">Cell membrane</location>
        <topology evidence="1">Multi-pass membrane protein</topology>
    </subcellularLocation>
</comment>
<keyword evidence="4" id="KW-0813">Transport</keyword>
<evidence type="ECO:0000259" key="16">
    <source>
        <dbReference type="PROSITE" id="PS51384"/>
    </source>
</evidence>
<keyword evidence="10" id="KW-0406">Ion transport</keyword>
<evidence type="ECO:0000256" key="2">
    <source>
        <dbReference type="ARBA" id="ARBA00006278"/>
    </source>
</evidence>
<dbReference type="SFLD" id="SFLDG01168">
    <property type="entry name" value="Ferric_reductase_subgroup_(FRE"/>
    <property type="match status" value="1"/>
</dbReference>
<dbReference type="Gene3D" id="3.40.50.80">
    <property type="entry name" value="Nucleotide-binding domain of ferredoxin-NADP reductase (FNR) module"/>
    <property type="match status" value="1"/>
</dbReference>
<dbReference type="InterPro" id="IPR039261">
    <property type="entry name" value="FNR_nucleotide-bd"/>
</dbReference>
<evidence type="ECO:0000256" key="13">
    <source>
        <dbReference type="ARBA" id="ARBA00048483"/>
    </source>
</evidence>
<evidence type="ECO:0000256" key="8">
    <source>
        <dbReference type="ARBA" id="ARBA00022989"/>
    </source>
</evidence>
<feature type="compositionally biased region" description="Basic and acidic residues" evidence="14">
    <location>
        <begin position="458"/>
        <end position="468"/>
    </location>
</feature>
<dbReference type="SFLD" id="SFLDS00052">
    <property type="entry name" value="Ferric_Reductase_Domain"/>
    <property type="match status" value="1"/>
</dbReference>
<evidence type="ECO:0000256" key="5">
    <source>
        <dbReference type="ARBA" id="ARBA00022475"/>
    </source>
</evidence>
<feature type="compositionally biased region" description="Polar residues" evidence="14">
    <location>
        <begin position="24"/>
        <end position="36"/>
    </location>
</feature>
<name>A0ABR3IYL6_9AGAR</name>
<evidence type="ECO:0000313" key="17">
    <source>
        <dbReference type="EMBL" id="KAL0948175.1"/>
    </source>
</evidence>
<dbReference type="Proteomes" id="UP001556367">
    <property type="component" value="Unassembled WGS sequence"/>
</dbReference>
<feature type="transmembrane region" description="Helical" evidence="15">
    <location>
        <begin position="288"/>
        <end position="306"/>
    </location>
</feature>
<evidence type="ECO:0000256" key="9">
    <source>
        <dbReference type="ARBA" id="ARBA00023002"/>
    </source>
</evidence>
<keyword evidence="7" id="KW-0249">Electron transport</keyword>
<evidence type="ECO:0000256" key="4">
    <source>
        <dbReference type="ARBA" id="ARBA00022448"/>
    </source>
</evidence>
<dbReference type="EC" id="1.16.1.9" evidence="3"/>
<dbReference type="InterPro" id="IPR017938">
    <property type="entry name" value="Riboflavin_synthase-like_b-brl"/>
</dbReference>
<dbReference type="CDD" id="cd06186">
    <property type="entry name" value="NOX_Duox_like_FAD_NADP"/>
    <property type="match status" value="1"/>
</dbReference>
<evidence type="ECO:0000256" key="12">
    <source>
        <dbReference type="ARBA" id="ARBA00023180"/>
    </source>
</evidence>
<dbReference type="Pfam" id="PF08022">
    <property type="entry name" value="FAD_binding_8"/>
    <property type="match status" value="1"/>
</dbReference>
<evidence type="ECO:0000313" key="18">
    <source>
        <dbReference type="Proteomes" id="UP001556367"/>
    </source>
</evidence>
<dbReference type="InterPro" id="IPR013112">
    <property type="entry name" value="FAD-bd_8"/>
</dbReference>
<feature type="region of interest" description="Disordered" evidence="14">
    <location>
        <begin position="1"/>
        <end position="57"/>
    </location>
</feature>
<comment type="similarity">
    <text evidence="2">Belongs to the ferric reductase (FRE) family.</text>
</comment>
<keyword evidence="12" id="KW-0325">Glycoprotein</keyword>
<organism evidence="17 18">
    <name type="scientific">Hohenbuehelia grisea</name>
    <dbReference type="NCBI Taxonomy" id="104357"/>
    <lineage>
        <taxon>Eukaryota</taxon>
        <taxon>Fungi</taxon>
        <taxon>Dikarya</taxon>
        <taxon>Basidiomycota</taxon>
        <taxon>Agaricomycotina</taxon>
        <taxon>Agaricomycetes</taxon>
        <taxon>Agaricomycetidae</taxon>
        <taxon>Agaricales</taxon>
        <taxon>Pleurotineae</taxon>
        <taxon>Pleurotaceae</taxon>
        <taxon>Hohenbuehelia</taxon>
    </lineage>
</organism>